<dbReference type="GO" id="GO:0005737">
    <property type="term" value="C:cytoplasm"/>
    <property type="evidence" value="ECO:0007669"/>
    <property type="project" value="TreeGrafter"/>
</dbReference>
<feature type="domain" description="GST N-terminal" evidence="1">
    <location>
        <begin position="1"/>
        <end position="80"/>
    </location>
</feature>
<dbReference type="STRING" id="320778.ABT57_17390"/>
<comment type="caution">
    <text evidence="2">The sequence shown here is derived from an EMBL/GenBank/DDBJ whole genome shotgun (WGS) entry which is preliminary data.</text>
</comment>
<keyword evidence="3" id="KW-1185">Reference proteome</keyword>
<evidence type="ECO:0000259" key="1">
    <source>
        <dbReference type="PROSITE" id="PS50404"/>
    </source>
</evidence>
<dbReference type="OrthoDB" id="8634103at2"/>
<dbReference type="PROSITE" id="PS50404">
    <property type="entry name" value="GST_NTER"/>
    <property type="match status" value="1"/>
</dbReference>
<dbReference type="InterPro" id="IPR050983">
    <property type="entry name" value="GST_Omega/HSP26"/>
</dbReference>
<dbReference type="InterPro" id="IPR036282">
    <property type="entry name" value="Glutathione-S-Trfase_C_sf"/>
</dbReference>
<dbReference type="Pfam" id="PF13410">
    <property type="entry name" value="GST_C_2"/>
    <property type="match status" value="1"/>
</dbReference>
<dbReference type="PANTHER" id="PTHR43968">
    <property type="match status" value="1"/>
</dbReference>
<proteinExistence type="predicted"/>
<dbReference type="SUPFAM" id="SSF52833">
    <property type="entry name" value="Thioredoxin-like"/>
    <property type="match status" value="1"/>
</dbReference>
<accession>A0A0J1H7F6</accession>
<sequence>MKLYLNATSPYARVVRIALLEKQLEDICTLVWVDPWASPDVLLAVNPGAKVPVLEISPHLAVSETLLILDYLEAHYPAIALYPDRAQTLHWLGLGQGLIDAAFATVISRKHETESASSLLSQRRLQAIERLLAALDQDLPAPADHSITISHIMVTVALDYLAFRLPDIQWQPQYPALAQWYHEILARESFCQTTFS</sequence>
<organism evidence="2 3">
    <name type="scientific">Photobacterium ganghwense</name>
    <dbReference type="NCBI Taxonomy" id="320778"/>
    <lineage>
        <taxon>Bacteria</taxon>
        <taxon>Pseudomonadati</taxon>
        <taxon>Pseudomonadota</taxon>
        <taxon>Gammaproteobacteria</taxon>
        <taxon>Vibrionales</taxon>
        <taxon>Vibrionaceae</taxon>
        <taxon>Photobacterium</taxon>
    </lineage>
</organism>
<dbReference type="Gene3D" id="3.40.30.10">
    <property type="entry name" value="Glutaredoxin"/>
    <property type="match status" value="1"/>
</dbReference>
<dbReference type="PATRIC" id="fig|320778.3.peg.3783"/>
<dbReference type="InterPro" id="IPR036249">
    <property type="entry name" value="Thioredoxin-like_sf"/>
</dbReference>
<dbReference type="Proteomes" id="UP000035909">
    <property type="component" value="Unassembled WGS sequence"/>
</dbReference>
<dbReference type="RefSeq" id="WP_047886531.1">
    <property type="nucleotide sequence ID" value="NZ_CP071325.1"/>
</dbReference>
<dbReference type="SUPFAM" id="SSF47616">
    <property type="entry name" value="GST C-terminal domain-like"/>
    <property type="match status" value="1"/>
</dbReference>
<dbReference type="PANTHER" id="PTHR43968:SF6">
    <property type="entry name" value="GLUTATHIONE S-TRANSFERASE OMEGA"/>
    <property type="match status" value="1"/>
</dbReference>
<dbReference type="EMBL" id="LDOU01000016">
    <property type="protein sequence ID" value="KLV07660.1"/>
    <property type="molecule type" value="Genomic_DNA"/>
</dbReference>
<dbReference type="AlphaFoldDB" id="A0A0J1H7F6"/>
<reference evidence="2 3" key="1">
    <citation type="submission" date="2015-05" db="EMBL/GenBank/DDBJ databases">
        <title>Photobacterium galathea sp. nov.</title>
        <authorList>
            <person name="Machado H."/>
            <person name="Gram L."/>
        </authorList>
    </citation>
    <scope>NUCLEOTIDE SEQUENCE [LARGE SCALE GENOMIC DNA]</scope>
    <source>
        <strain evidence="2 3">DSM 22954</strain>
    </source>
</reference>
<evidence type="ECO:0000313" key="3">
    <source>
        <dbReference type="Proteomes" id="UP000035909"/>
    </source>
</evidence>
<dbReference type="InterPro" id="IPR004045">
    <property type="entry name" value="Glutathione_S-Trfase_N"/>
</dbReference>
<gene>
    <name evidence="2" type="ORF">ABT57_17390</name>
</gene>
<dbReference type="Pfam" id="PF13417">
    <property type="entry name" value="GST_N_3"/>
    <property type="match status" value="1"/>
</dbReference>
<protein>
    <recommendedName>
        <fullName evidence="1">GST N-terminal domain-containing protein</fullName>
    </recommendedName>
</protein>
<name>A0A0J1H7F6_9GAMM</name>
<dbReference type="Gene3D" id="1.20.1050.10">
    <property type="match status" value="1"/>
</dbReference>
<evidence type="ECO:0000313" key="2">
    <source>
        <dbReference type="EMBL" id="KLV07660.1"/>
    </source>
</evidence>